<protein>
    <recommendedName>
        <fullName evidence="3">Nuclease HARBI1</fullName>
    </recommendedName>
</protein>
<dbReference type="Proteomes" id="UP001314205">
    <property type="component" value="Unassembled WGS sequence"/>
</dbReference>
<dbReference type="EMBL" id="CAVLGL010000086">
    <property type="protein sequence ID" value="CAK1591159.1"/>
    <property type="molecule type" value="Genomic_DNA"/>
</dbReference>
<comment type="caution">
    <text evidence="1">The sequence shown here is derived from an EMBL/GenBank/DDBJ whole genome shotgun (WGS) entry which is preliminary data.</text>
</comment>
<dbReference type="AlphaFoldDB" id="A0AAV1LAU0"/>
<sequence>MACVVLHNIAVEVNDFFDVDAYITPPLRNNNCETAAMTPDSFEELHNLIKPCITKQDKRFRDAISSKERLGLTLR</sequence>
<gene>
    <name evidence="1" type="ORF">PARMNEM_LOCUS11431</name>
</gene>
<evidence type="ECO:0000313" key="1">
    <source>
        <dbReference type="EMBL" id="CAK1591159.1"/>
    </source>
</evidence>
<name>A0AAV1LAU0_9NEOP</name>
<reference evidence="1 2" key="1">
    <citation type="submission" date="2023-11" db="EMBL/GenBank/DDBJ databases">
        <authorList>
            <person name="Hedman E."/>
            <person name="Englund M."/>
            <person name="Stromberg M."/>
            <person name="Nyberg Akerstrom W."/>
            <person name="Nylinder S."/>
            <person name="Jareborg N."/>
            <person name="Kallberg Y."/>
            <person name="Kronander E."/>
        </authorList>
    </citation>
    <scope>NUCLEOTIDE SEQUENCE [LARGE SCALE GENOMIC DNA]</scope>
</reference>
<keyword evidence="2" id="KW-1185">Reference proteome</keyword>
<evidence type="ECO:0000313" key="2">
    <source>
        <dbReference type="Proteomes" id="UP001314205"/>
    </source>
</evidence>
<accession>A0AAV1LAU0</accession>
<proteinExistence type="predicted"/>
<organism evidence="1 2">
    <name type="scientific">Parnassius mnemosyne</name>
    <name type="common">clouded apollo</name>
    <dbReference type="NCBI Taxonomy" id="213953"/>
    <lineage>
        <taxon>Eukaryota</taxon>
        <taxon>Metazoa</taxon>
        <taxon>Ecdysozoa</taxon>
        <taxon>Arthropoda</taxon>
        <taxon>Hexapoda</taxon>
        <taxon>Insecta</taxon>
        <taxon>Pterygota</taxon>
        <taxon>Neoptera</taxon>
        <taxon>Endopterygota</taxon>
        <taxon>Lepidoptera</taxon>
        <taxon>Glossata</taxon>
        <taxon>Ditrysia</taxon>
        <taxon>Papilionoidea</taxon>
        <taxon>Papilionidae</taxon>
        <taxon>Parnassiinae</taxon>
        <taxon>Parnassini</taxon>
        <taxon>Parnassius</taxon>
        <taxon>Driopa</taxon>
    </lineage>
</organism>
<evidence type="ECO:0008006" key="3">
    <source>
        <dbReference type="Google" id="ProtNLM"/>
    </source>
</evidence>